<dbReference type="InterPro" id="IPR009917">
    <property type="entry name" value="SRA1/Sec31"/>
</dbReference>
<dbReference type="GO" id="GO:0006357">
    <property type="term" value="P:regulation of transcription by RNA polymerase II"/>
    <property type="evidence" value="ECO:0007669"/>
    <property type="project" value="InterPro"/>
</dbReference>
<name>A0A182J0E9_ANOAO</name>
<feature type="domain" description="SRA1/Sec31" evidence="2">
    <location>
        <begin position="72"/>
        <end position="201"/>
    </location>
</feature>
<dbReference type="PANTHER" id="PTHR18834:SF2">
    <property type="entry name" value="STEROID RECEPTOR RNA ACTIVATOR 1"/>
    <property type="match status" value="1"/>
</dbReference>
<dbReference type="GO" id="GO:0003713">
    <property type="term" value="F:transcription coactivator activity"/>
    <property type="evidence" value="ECO:0007669"/>
    <property type="project" value="InterPro"/>
</dbReference>
<proteinExistence type="predicted"/>
<sequence length="221" mass="23756">MSGENYRSASKSHEPGWNDPPKVAYVGPSAVAGSGGGSHPKATLNKRVAFPLQNRAPLATTQVGQPGNGQPPSNQPPLAPPSMVPPSAAKPTGGPQERVHEVGTEAPADREEMFREVRAALDGSIQRMEEGRREEIQKRINLIYESWTAGKLPGALEKHLHNLANALTETDAARASGIHRSIICDYGSKCALWAPALRQLIFTLPQHTEDRTEGNVIAKPI</sequence>
<dbReference type="InterPro" id="IPR040243">
    <property type="entry name" value="Steroid_recept_RNA_1"/>
</dbReference>
<evidence type="ECO:0000313" key="3">
    <source>
        <dbReference type="EnsemblMetazoa" id="AATE008967-PA.1"/>
    </source>
</evidence>
<dbReference type="PANTHER" id="PTHR18834">
    <property type="entry name" value="STEROID RECEPTOR RNA ACTIVATOR 1"/>
    <property type="match status" value="1"/>
</dbReference>
<keyword evidence="4" id="KW-1185">Reference proteome</keyword>
<dbReference type="EnsemblMetazoa" id="AATE008967-RA">
    <property type="protein sequence ID" value="AATE008967-PA.1"/>
    <property type="gene ID" value="AATE008967"/>
</dbReference>
<dbReference type="Pfam" id="PF07304">
    <property type="entry name" value="SRA1"/>
    <property type="match status" value="1"/>
</dbReference>
<evidence type="ECO:0000256" key="1">
    <source>
        <dbReference type="SAM" id="MobiDB-lite"/>
    </source>
</evidence>
<accession>A0A182J0E9</accession>
<feature type="compositionally biased region" description="Pro residues" evidence="1">
    <location>
        <begin position="73"/>
        <end position="84"/>
    </location>
</feature>
<evidence type="ECO:0000259" key="2">
    <source>
        <dbReference type="Pfam" id="PF07304"/>
    </source>
</evidence>
<dbReference type="GO" id="GO:0005634">
    <property type="term" value="C:nucleus"/>
    <property type="evidence" value="ECO:0007669"/>
    <property type="project" value="TreeGrafter"/>
</dbReference>
<dbReference type="VEuPathDB" id="VectorBase:AATE008967"/>
<dbReference type="Proteomes" id="UP000075880">
    <property type="component" value="Unassembled WGS sequence"/>
</dbReference>
<feature type="region of interest" description="Disordered" evidence="1">
    <location>
        <begin position="1"/>
        <end position="110"/>
    </location>
</feature>
<reference evidence="4" key="1">
    <citation type="submission" date="2021-09" db="EMBL/GenBank/DDBJ databases">
        <authorList>
            <consortium name="Infravec"/>
            <person name="Campbell I L."/>
            <person name="Maslen G."/>
            <person name="Yates A."/>
        </authorList>
    </citation>
    <scope>NUCLEOTIDE SEQUENCE [LARGE SCALE GENOMIC DNA]</scope>
    <source>
        <strain evidence="4">Infravec2 EBRE</strain>
    </source>
</reference>
<dbReference type="STRING" id="41427.A0A182J0E9"/>
<feature type="compositionally biased region" description="Low complexity" evidence="1">
    <location>
        <begin position="23"/>
        <end position="32"/>
    </location>
</feature>
<evidence type="ECO:0000313" key="4">
    <source>
        <dbReference type="Proteomes" id="UP000075880"/>
    </source>
</evidence>
<dbReference type="Gene3D" id="1.20.940.10">
    <property type="entry name" value="Functional domain of the splicing factor Prp18"/>
    <property type="match status" value="1"/>
</dbReference>
<feature type="compositionally biased region" description="Basic and acidic residues" evidence="1">
    <location>
        <begin position="97"/>
        <end position="110"/>
    </location>
</feature>
<dbReference type="OrthoDB" id="5982138at2759"/>
<organism evidence="3">
    <name type="scientific">Anopheles atroparvus</name>
    <name type="common">European mosquito</name>
    <dbReference type="NCBI Taxonomy" id="41427"/>
    <lineage>
        <taxon>Eukaryota</taxon>
        <taxon>Metazoa</taxon>
        <taxon>Ecdysozoa</taxon>
        <taxon>Arthropoda</taxon>
        <taxon>Hexapoda</taxon>
        <taxon>Insecta</taxon>
        <taxon>Pterygota</taxon>
        <taxon>Neoptera</taxon>
        <taxon>Endopterygota</taxon>
        <taxon>Diptera</taxon>
        <taxon>Nematocera</taxon>
        <taxon>Culicoidea</taxon>
        <taxon>Culicidae</taxon>
        <taxon>Anophelinae</taxon>
        <taxon>Anopheles</taxon>
    </lineage>
</organism>
<reference evidence="3" key="2">
    <citation type="submission" date="2022-08" db="UniProtKB">
        <authorList>
            <consortium name="EnsemblMetazoa"/>
        </authorList>
    </citation>
    <scope>IDENTIFICATION</scope>
    <source>
        <strain evidence="3">EBRO</strain>
    </source>
</reference>
<dbReference type="EnsemblMetazoa" id="ENSAATROPT016946">
    <property type="protein sequence ID" value="ENSAATROPP014929"/>
    <property type="gene ID" value="ENSAATROPG013865"/>
</dbReference>
<dbReference type="AlphaFoldDB" id="A0A182J0E9"/>
<protein>
    <recommendedName>
        <fullName evidence="2">SRA1/Sec31 domain-containing protein</fullName>
    </recommendedName>
</protein>